<evidence type="ECO:0000313" key="2">
    <source>
        <dbReference type="EnsemblPlants" id="PGSC0003DMT400094369"/>
    </source>
</evidence>
<dbReference type="Proteomes" id="UP000011115">
    <property type="component" value="Unassembled WGS sequence"/>
</dbReference>
<dbReference type="HOGENOM" id="CLU_1491532_0_0_1"/>
<accession>M1DU00</accession>
<name>M1DU00_SOLTU</name>
<proteinExistence type="predicted"/>
<reference evidence="2" key="2">
    <citation type="submission" date="2015-06" db="UniProtKB">
        <authorList>
            <consortium name="EnsemblPlants"/>
        </authorList>
    </citation>
    <scope>IDENTIFICATION</scope>
    <source>
        <strain evidence="2">DM1-3 516 R44</strain>
    </source>
</reference>
<dbReference type="InParanoid" id="M1DU00"/>
<dbReference type="Gramene" id="PGSC0003DMT400094369">
    <property type="protein sequence ID" value="PGSC0003DMT400094369"/>
    <property type="gene ID" value="PGSC0003DMG400043940"/>
</dbReference>
<dbReference type="PaxDb" id="4113-PGSC0003DMT400094369"/>
<keyword evidence="3" id="KW-1185">Reference proteome</keyword>
<protein>
    <submittedName>
        <fullName evidence="2">Uncharacterized protein</fullName>
    </submittedName>
</protein>
<organism evidence="2 3">
    <name type="scientific">Solanum tuberosum</name>
    <name type="common">Potato</name>
    <dbReference type="NCBI Taxonomy" id="4113"/>
    <lineage>
        <taxon>Eukaryota</taxon>
        <taxon>Viridiplantae</taxon>
        <taxon>Streptophyta</taxon>
        <taxon>Embryophyta</taxon>
        <taxon>Tracheophyta</taxon>
        <taxon>Spermatophyta</taxon>
        <taxon>Magnoliopsida</taxon>
        <taxon>eudicotyledons</taxon>
        <taxon>Gunneridae</taxon>
        <taxon>Pentapetalae</taxon>
        <taxon>asterids</taxon>
        <taxon>lamiids</taxon>
        <taxon>Solanales</taxon>
        <taxon>Solanaceae</taxon>
        <taxon>Solanoideae</taxon>
        <taxon>Solaneae</taxon>
        <taxon>Solanum</taxon>
    </lineage>
</organism>
<evidence type="ECO:0000256" key="1">
    <source>
        <dbReference type="SAM" id="MobiDB-lite"/>
    </source>
</evidence>
<dbReference type="AlphaFoldDB" id="M1DU00"/>
<dbReference type="EnsemblPlants" id="PGSC0003DMT400094369">
    <property type="protein sequence ID" value="PGSC0003DMT400094369"/>
    <property type="gene ID" value="PGSC0003DMG400043940"/>
</dbReference>
<reference evidence="3" key="1">
    <citation type="journal article" date="2011" name="Nature">
        <title>Genome sequence and analysis of the tuber crop potato.</title>
        <authorList>
            <consortium name="The Potato Genome Sequencing Consortium"/>
        </authorList>
    </citation>
    <scope>NUCLEOTIDE SEQUENCE [LARGE SCALE GENOMIC DNA]</scope>
    <source>
        <strain evidence="3">cv. DM1-3 516 R44</strain>
    </source>
</reference>
<feature type="region of interest" description="Disordered" evidence="1">
    <location>
        <begin position="150"/>
        <end position="170"/>
    </location>
</feature>
<feature type="compositionally biased region" description="Basic and acidic residues" evidence="1">
    <location>
        <begin position="153"/>
        <end position="162"/>
    </location>
</feature>
<sequence length="181" mass="20136">MIEVAILVALTPQQTSIDTLTTRVEAYDLEAPETSEIPPATTEDVHRDEIPDDKSDAKIDEEQITIREKSIFIDLPDLAEAEGAMFHSSFRVLSPGGKDQVGDEKEQSAHRRTVPRSSTIFPNDSKCEYVEGKSRKAMNQTKGRIAKCMPNASKHENVEGKSRKAMNQTKGRITECFGDLD</sequence>
<evidence type="ECO:0000313" key="3">
    <source>
        <dbReference type="Proteomes" id="UP000011115"/>
    </source>
</evidence>